<protein>
    <submittedName>
        <fullName evidence="3">Glutathione S-transferase</fullName>
    </submittedName>
</protein>
<dbReference type="PANTHER" id="PTHR11571">
    <property type="entry name" value="GLUTATHIONE S-TRANSFERASE"/>
    <property type="match status" value="1"/>
</dbReference>
<name>A0A1T4S9Z0_9HYPH</name>
<dbReference type="Proteomes" id="UP000190092">
    <property type="component" value="Unassembled WGS sequence"/>
</dbReference>
<dbReference type="InterPro" id="IPR004045">
    <property type="entry name" value="Glutathione_S-Trfase_N"/>
</dbReference>
<dbReference type="Gene3D" id="1.20.1050.10">
    <property type="match status" value="1"/>
</dbReference>
<dbReference type="Gene3D" id="3.40.30.10">
    <property type="entry name" value="Glutaredoxin"/>
    <property type="match status" value="1"/>
</dbReference>
<dbReference type="AlphaFoldDB" id="A0A1T4S9Z0"/>
<proteinExistence type="predicted"/>
<evidence type="ECO:0000313" key="3">
    <source>
        <dbReference type="EMBL" id="SKA25049.1"/>
    </source>
</evidence>
<dbReference type="GO" id="GO:0006749">
    <property type="term" value="P:glutathione metabolic process"/>
    <property type="evidence" value="ECO:0007669"/>
    <property type="project" value="TreeGrafter"/>
</dbReference>
<dbReference type="InterPro" id="IPR010987">
    <property type="entry name" value="Glutathione-S-Trfase_C-like"/>
</dbReference>
<dbReference type="InterPro" id="IPR036249">
    <property type="entry name" value="Thioredoxin-like_sf"/>
</dbReference>
<dbReference type="SFLD" id="SFLDG01205">
    <property type="entry name" value="AMPS.1"/>
    <property type="match status" value="1"/>
</dbReference>
<evidence type="ECO:0000313" key="4">
    <source>
        <dbReference type="Proteomes" id="UP000190092"/>
    </source>
</evidence>
<dbReference type="InterPro" id="IPR040079">
    <property type="entry name" value="Glutathione_S-Trfase"/>
</dbReference>
<evidence type="ECO:0000259" key="2">
    <source>
        <dbReference type="PROSITE" id="PS50405"/>
    </source>
</evidence>
<dbReference type="SUPFAM" id="SSF47616">
    <property type="entry name" value="GST C-terminal domain-like"/>
    <property type="match status" value="1"/>
</dbReference>
<evidence type="ECO:0000259" key="1">
    <source>
        <dbReference type="PROSITE" id="PS50404"/>
    </source>
</evidence>
<dbReference type="InterPro" id="IPR004046">
    <property type="entry name" value="GST_C"/>
</dbReference>
<dbReference type="PANTHER" id="PTHR11571:SF252">
    <property type="entry name" value="GLUTATHIONE S-TRANSFERASE"/>
    <property type="match status" value="1"/>
</dbReference>
<dbReference type="OrthoDB" id="7338483at2"/>
<dbReference type="RefSeq" id="WP_085936147.1">
    <property type="nucleotide sequence ID" value="NZ_FUWJ01000007.1"/>
</dbReference>
<dbReference type="EMBL" id="FUWJ01000007">
    <property type="protein sequence ID" value="SKA25049.1"/>
    <property type="molecule type" value="Genomic_DNA"/>
</dbReference>
<dbReference type="SUPFAM" id="SSF52833">
    <property type="entry name" value="Thioredoxin-like"/>
    <property type="match status" value="1"/>
</dbReference>
<organism evidence="3 4">
    <name type="scientific">Enhydrobacter aerosaccus</name>
    <dbReference type="NCBI Taxonomy" id="225324"/>
    <lineage>
        <taxon>Bacteria</taxon>
        <taxon>Pseudomonadati</taxon>
        <taxon>Pseudomonadota</taxon>
        <taxon>Alphaproteobacteria</taxon>
        <taxon>Hyphomicrobiales</taxon>
        <taxon>Enhydrobacter</taxon>
    </lineage>
</organism>
<dbReference type="Pfam" id="PF14497">
    <property type="entry name" value="GST_C_3"/>
    <property type="match status" value="1"/>
</dbReference>
<dbReference type="SFLD" id="SFLDG00363">
    <property type="entry name" value="AMPS_(cytGST):_Alpha-__Mu-__Pi"/>
    <property type="match status" value="1"/>
</dbReference>
<dbReference type="InterPro" id="IPR050213">
    <property type="entry name" value="GST_superfamily"/>
</dbReference>
<dbReference type="STRING" id="225324.SAMN02745126_04484"/>
<dbReference type="GO" id="GO:0004364">
    <property type="term" value="F:glutathione transferase activity"/>
    <property type="evidence" value="ECO:0007669"/>
    <property type="project" value="TreeGrafter"/>
</dbReference>
<keyword evidence="3" id="KW-0808">Transferase</keyword>
<dbReference type="CDD" id="cd03039">
    <property type="entry name" value="GST_N_Sigma_like"/>
    <property type="match status" value="1"/>
</dbReference>
<gene>
    <name evidence="3" type="ORF">SAMN02745126_04484</name>
</gene>
<dbReference type="PROSITE" id="PS50405">
    <property type="entry name" value="GST_CTER"/>
    <property type="match status" value="1"/>
</dbReference>
<feature type="domain" description="GST C-terminal" evidence="2">
    <location>
        <begin position="82"/>
        <end position="208"/>
    </location>
</feature>
<sequence length="208" mass="22858">MNKLKLVYFDIDGARGEAARLAMVIGGVPFADDRVKFADWPDRKADTPFGALPVLELDGQTVAQSNGINRYVGKLAGLYPDDAWQAALCDEAMDAVEEVATRVWSTMSLPAAEKKAQRESLAAGPLAFSLDRLQLRLVAHGGQYFADGRLTVADLKVFVWISHLRSGRLDHVPVDLPDRVAPRLVEHHDRVKEHPAVKAYYAGRKVAA</sequence>
<reference evidence="4" key="1">
    <citation type="submission" date="2017-02" db="EMBL/GenBank/DDBJ databases">
        <authorList>
            <person name="Varghese N."/>
            <person name="Submissions S."/>
        </authorList>
    </citation>
    <scope>NUCLEOTIDE SEQUENCE [LARGE SCALE GENOMIC DNA]</scope>
    <source>
        <strain evidence="4">ATCC 27094</strain>
    </source>
</reference>
<dbReference type="InterPro" id="IPR036282">
    <property type="entry name" value="Glutathione-S-Trfase_C_sf"/>
</dbReference>
<keyword evidence="4" id="KW-1185">Reference proteome</keyword>
<feature type="domain" description="GST N-terminal" evidence="1">
    <location>
        <begin position="2"/>
        <end position="80"/>
    </location>
</feature>
<dbReference type="SFLD" id="SFLDS00019">
    <property type="entry name" value="Glutathione_Transferase_(cytos"/>
    <property type="match status" value="1"/>
</dbReference>
<dbReference type="PROSITE" id="PS50404">
    <property type="entry name" value="GST_NTER"/>
    <property type="match status" value="1"/>
</dbReference>
<accession>A0A1T4S9Z0</accession>
<dbReference type="Pfam" id="PF02798">
    <property type="entry name" value="GST_N"/>
    <property type="match status" value="1"/>
</dbReference>